<dbReference type="InterPro" id="IPR028146">
    <property type="entry name" value="PRKCSH_N"/>
</dbReference>
<feature type="signal peptide" evidence="2">
    <location>
        <begin position="1"/>
        <end position="26"/>
    </location>
</feature>
<dbReference type="GO" id="GO:0017177">
    <property type="term" value="C:glucosidase II complex"/>
    <property type="evidence" value="ECO:0007669"/>
    <property type="project" value="TreeGrafter"/>
</dbReference>
<protein>
    <recommendedName>
        <fullName evidence="3">Glucosidase II beta subunit N-terminal domain-containing protein</fullName>
    </recommendedName>
</protein>
<dbReference type="PANTHER" id="PTHR12630">
    <property type="entry name" value="N-LINKED OLIGOSACCHARIDE PROCESSING"/>
    <property type="match status" value="1"/>
</dbReference>
<evidence type="ECO:0000256" key="2">
    <source>
        <dbReference type="SAM" id="SignalP"/>
    </source>
</evidence>
<organism evidence="4 5">
    <name type="scientific">Solanum commersonii</name>
    <name type="common">Commerson's wild potato</name>
    <name type="synonym">Commerson's nightshade</name>
    <dbReference type="NCBI Taxonomy" id="4109"/>
    <lineage>
        <taxon>Eukaryota</taxon>
        <taxon>Viridiplantae</taxon>
        <taxon>Streptophyta</taxon>
        <taxon>Embryophyta</taxon>
        <taxon>Tracheophyta</taxon>
        <taxon>Spermatophyta</taxon>
        <taxon>Magnoliopsida</taxon>
        <taxon>eudicotyledons</taxon>
        <taxon>Gunneridae</taxon>
        <taxon>Pentapetalae</taxon>
        <taxon>asterids</taxon>
        <taxon>lamiids</taxon>
        <taxon>Solanales</taxon>
        <taxon>Solanaceae</taxon>
        <taxon>Solanoideae</taxon>
        <taxon>Solaneae</taxon>
        <taxon>Solanum</taxon>
    </lineage>
</organism>
<proteinExistence type="predicted"/>
<dbReference type="Proteomes" id="UP000824120">
    <property type="component" value="Chromosome 10"/>
</dbReference>
<feature type="chain" id="PRO_5039939847" description="Glucosidase II beta subunit N-terminal domain-containing protein" evidence="2">
    <location>
        <begin position="27"/>
        <end position="250"/>
    </location>
</feature>
<keyword evidence="1" id="KW-0812">Transmembrane</keyword>
<dbReference type="Pfam" id="PF12999">
    <property type="entry name" value="PRKCSH-like"/>
    <property type="match status" value="1"/>
</dbReference>
<evidence type="ECO:0000313" key="4">
    <source>
        <dbReference type="EMBL" id="KAG5579144.1"/>
    </source>
</evidence>
<sequence>METTTLTQLTSLLLLLSFFFFHVSNSSTDLPIGIHPLDEKYYASDVIKCKDGSNSFTIDRLNDDFCDCIDGTDEPGTAACPSGKFYCRNVGSMPKFLFSSRVNDDICGKHSWLRQVKDLCIMDLLLLHEKSSAVLKDKLFSSMDDGPDMHMFATGIYCCDGSDEYDSNVNCPNTCVMGGDFSYQTRRYRSRRKHLDRIGGRNANEVNMADSAQRLKGLKILVLVQVALIIIFLVSRKLYRRSRSKRRHSR</sequence>
<evidence type="ECO:0000313" key="5">
    <source>
        <dbReference type="Proteomes" id="UP000824120"/>
    </source>
</evidence>
<dbReference type="OrthoDB" id="28322at2759"/>
<dbReference type="PANTHER" id="PTHR12630:SF17">
    <property type="entry name" value="EXPRESSED PROTEIN"/>
    <property type="match status" value="1"/>
</dbReference>
<keyword evidence="1" id="KW-0472">Membrane</keyword>
<name>A0A9J5WVY8_SOLCO</name>
<keyword evidence="1" id="KW-1133">Transmembrane helix</keyword>
<keyword evidence="2" id="KW-0732">Signal</keyword>
<dbReference type="AlphaFoldDB" id="A0A9J5WVY8"/>
<evidence type="ECO:0000256" key="1">
    <source>
        <dbReference type="SAM" id="Phobius"/>
    </source>
</evidence>
<keyword evidence="5" id="KW-1185">Reference proteome</keyword>
<dbReference type="InterPro" id="IPR039794">
    <property type="entry name" value="Gtb1-like"/>
</dbReference>
<feature type="domain" description="Glucosidase II beta subunit N-terminal" evidence="3">
    <location>
        <begin position="39"/>
        <end position="108"/>
    </location>
</feature>
<evidence type="ECO:0000259" key="3">
    <source>
        <dbReference type="Pfam" id="PF12999"/>
    </source>
</evidence>
<dbReference type="GO" id="GO:0006491">
    <property type="term" value="P:N-glycan processing"/>
    <property type="evidence" value="ECO:0007669"/>
    <property type="project" value="TreeGrafter"/>
</dbReference>
<accession>A0A9J5WVY8</accession>
<reference evidence="4 5" key="1">
    <citation type="submission" date="2020-09" db="EMBL/GenBank/DDBJ databases">
        <title>De no assembly of potato wild relative species, Solanum commersonii.</title>
        <authorList>
            <person name="Cho K."/>
        </authorList>
    </citation>
    <scope>NUCLEOTIDE SEQUENCE [LARGE SCALE GENOMIC DNA]</scope>
    <source>
        <strain evidence="4">LZ3.2</strain>
        <tissue evidence="4">Leaf</tissue>
    </source>
</reference>
<gene>
    <name evidence="4" type="ORF">H5410_049771</name>
</gene>
<dbReference type="EMBL" id="JACXVP010000010">
    <property type="protein sequence ID" value="KAG5579144.1"/>
    <property type="molecule type" value="Genomic_DNA"/>
</dbReference>
<feature type="transmembrane region" description="Helical" evidence="1">
    <location>
        <begin position="220"/>
        <end position="239"/>
    </location>
</feature>
<comment type="caution">
    <text evidence="4">The sequence shown here is derived from an EMBL/GenBank/DDBJ whole genome shotgun (WGS) entry which is preliminary data.</text>
</comment>